<comment type="catalytic activity">
    <reaction evidence="10">
        <text>D-mannose(out) = D-mannose(in)</text>
        <dbReference type="Rhea" id="RHEA:78391"/>
        <dbReference type="ChEBI" id="CHEBI:4208"/>
    </reaction>
    <physiologicalReaction direction="left-to-right" evidence="10">
        <dbReference type="Rhea" id="RHEA:78392"/>
    </physiologicalReaction>
</comment>
<reference evidence="17 18" key="1">
    <citation type="submission" date="2017-12" db="EMBL/GenBank/DDBJ databases">
        <title>Sequencing, de novo assembly and annotation of complete genome of a new Thraustochytrid species, strain FCC1311.</title>
        <authorList>
            <person name="Sedici K."/>
            <person name="Godart F."/>
            <person name="Aiese Cigliano R."/>
            <person name="Sanseverino W."/>
            <person name="Barakat M."/>
            <person name="Ortet P."/>
            <person name="Marechal E."/>
            <person name="Cagnac O."/>
            <person name="Amato A."/>
        </authorList>
    </citation>
    <scope>NUCLEOTIDE SEQUENCE [LARGE SCALE GENOMIC DNA]</scope>
</reference>
<dbReference type="InterPro" id="IPR036259">
    <property type="entry name" value="MFS_trans_sf"/>
</dbReference>
<feature type="transmembrane region" description="Helical" evidence="15">
    <location>
        <begin position="201"/>
        <end position="221"/>
    </location>
</feature>
<dbReference type="Proteomes" id="UP000241890">
    <property type="component" value="Unassembled WGS sequence"/>
</dbReference>
<dbReference type="PROSITE" id="PS00217">
    <property type="entry name" value="SUGAR_TRANSPORT_2"/>
    <property type="match status" value="1"/>
</dbReference>
<accession>A0A2R5G658</accession>
<keyword evidence="18" id="KW-1185">Reference proteome</keyword>
<dbReference type="PANTHER" id="PTHR48022">
    <property type="entry name" value="PLASTIDIC GLUCOSE TRANSPORTER 4"/>
    <property type="match status" value="1"/>
</dbReference>
<dbReference type="SUPFAM" id="SSF103473">
    <property type="entry name" value="MFS general substrate transporter"/>
    <property type="match status" value="1"/>
</dbReference>
<dbReference type="InParanoid" id="A0A2R5G658"/>
<feature type="transmembrane region" description="Helical" evidence="15">
    <location>
        <begin position="381"/>
        <end position="406"/>
    </location>
</feature>
<comment type="similarity">
    <text evidence="2 14">Belongs to the major facilitator superfamily. Sugar transporter (TC 2.A.1.1) family.</text>
</comment>
<dbReference type="GO" id="GO:0016020">
    <property type="term" value="C:membrane"/>
    <property type="evidence" value="ECO:0007669"/>
    <property type="project" value="UniProtKB-SubCell"/>
</dbReference>
<dbReference type="PANTHER" id="PTHR48022:SF2">
    <property type="entry name" value="PLASTIDIC GLUCOSE TRANSPORTER 4"/>
    <property type="match status" value="1"/>
</dbReference>
<dbReference type="InterPro" id="IPR003663">
    <property type="entry name" value="Sugar/inositol_transpt"/>
</dbReference>
<keyword evidence="17" id="KW-0762">Sugar transport</keyword>
<feature type="transmembrane region" description="Helical" evidence="15">
    <location>
        <begin position="135"/>
        <end position="154"/>
    </location>
</feature>
<feature type="transmembrane region" description="Helical" evidence="15">
    <location>
        <begin position="109"/>
        <end position="128"/>
    </location>
</feature>
<feature type="domain" description="Major facilitator superfamily (MFS) profile" evidence="16">
    <location>
        <begin position="57"/>
        <end position="515"/>
    </location>
</feature>
<feature type="transmembrane region" description="Helical" evidence="15">
    <location>
        <begin position="418"/>
        <end position="446"/>
    </location>
</feature>
<evidence type="ECO:0000259" key="16">
    <source>
        <dbReference type="PROSITE" id="PS50850"/>
    </source>
</evidence>
<keyword evidence="6 15" id="KW-0472">Membrane</keyword>
<evidence type="ECO:0000256" key="4">
    <source>
        <dbReference type="ARBA" id="ARBA00022692"/>
    </source>
</evidence>
<comment type="caution">
    <text evidence="17">The sequence shown here is derived from an EMBL/GenBank/DDBJ whole genome shotgun (WGS) entry which is preliminary data.</text>
</comment>
<dbReference type="OrthoDB" id="6339427at2759"/>
<evidence type="ECO:0000256" key="9">
    <source>
        <dbReference type="ARBA" id="ARBA00044656"/>
    </source>
</evidence>
<feature type="transmembrane region" description="Helical" evidence="15">
    <location>
        <begin position="488"/>
        <end position="510"/>
    </location>
</feature>
<evidence type="ECO:0000256" key="5">
    <source>
        <dbReference type="ARBA" id="ARBA00022989"/>
    </source>
</evidence>
<organism evidence="17 18">
    <name type="scientific">Hondaea fermentalgiana</name>
    <dbReference type="NCBI Taxonomy" id="2315210"/>
    <lineage>
        <taxon>Eukaryota</taxon>
        <taxon>Sar</taxon>
        <taxon>Stramenopiles</taxon>
        <taxon>Bigyra</taxon>
        <taxon>Labyrinthulomycetes</taxon>
        <taxon>Thraustochytrida</taxon>
        <taxon>Thraustochytriidae</taxon>
        <taxon>Hondaea</taxon>
    </lineage>
</organism>
<evidence type="ECO:0000256" key="15">
    <source>
        <dbReference type="SAM" id="Phobius"/>
    </source>
</evidence>
<evidence type="ECO:0000256" key="12">
    <source>
        <dbReference type="ARBA" id="ARBA00044710"/>
    </source>
</evidence>
<dbReference type="PROSITE" id="PS50850">
    <property type="entry name" value="MFS"/>
    <property type="match status" value="1"/>
</dbReference>
<dbReference type="InterPro" id="IPR005829">
    <property type="entry name" value="Sugar_transporter_CS"/>
</dbReference>
<dbReference type="InterPro" id="IPR050360">
    <property type="entry name" value="MFS_Sugar_Transporters"/>
</dbReference>
<evidence type="ECO:0000256" key="11">
    <source>
        <dbReference type="ARBA" id="ARBA00044668"/>
    </source>
</evidence>
<evidence type="ECO:0000313" key="18">
    <source>
        <dbReference type="Proteomes" id="UP000241890"/>
    </source>
</evidence>
<comment type="catalytic activity">
    <reaction evidence="11">
        <text>D-glucosamine(out) = D-glucosamine(in)</text>
        <dbReference type="Rhea" id="RHEA:78423"/>
        <dbReference type="ChEBI" id="CHEBI:58723"/>
    </reaction>
    <physiologicalReaction direction="left-to-right" evidence="11">
        <dbReference type="Rhea" id="RHEA:78424"/>
    </physiologicalReaction>
</comment>
<proteinExistence type="inferred from homology"/>
<sequence length="579" mass="63322">MLDQREEGNDTSLADVPAGKKNNAVINDAMQPADNVESNEDYKHRPTRQLNAFTVIILMVAIFGGLIFGLDVGTAATMSNSYFREEMGIPVLVSGQSDSEETTAQISQFTYIFHLACLVGAPFGGFISDRVGRKPVINAAALIFMGGSIWQSLAGLVSQDFAWKSIIIGRAFGGIGLGFILTMAPVYTAELAPAEWRGKSITFFQLAVTIGIFIMAIYNQFMEDVKWGWRLGIALQCIPCLLTIIMTFTVLPESPRWLIKVGRYDEAETALRKLAKGTPKASEVVSFEMNQIKEEVAFEAAAGEGRFNELFQRENLSSLICGASIAFSQNVTGVNWLMSYATTLFNTLGFEPFTYDLALKSVNVGATLLAIPLIDRMGRKFLTVWGTLFTILAFFLIAVVIVGTGVDVSTDNGTSQTLSVQIFCVVLIYIFQAVFACTMGPLSWVVPPESFSLRLRGVGMAFCVSMNFLTNIVLGDIGYVRMFSATNLQVVCWVLVGLNLIITLPTVIILQPETKGLNLEDLRKVFAYEIGGNDDKGHGTLGQFFKRNVVQAGQIVTCRSANTTIGFERFRGRAPPPVV</sequence>
<evidence type="ECO:0000256" key="2">
    <source>
        <dbReference type="ARBA" id="ARBA00010992"/>
    </source>
</evidence>
<comment type="catalytic activity">
    <reaction evidence="12">
        <text>D-fructose(out) = D-fructose(in)</text>
        <dbReference type="Rhea" id="RHEA:60372"/>
        <dbReference type="ChEBI" id="CHEBI:37721"/>
    </reaction>
    <physiologicalReaction direction="left-to-right" evidence="12">
        <dbReference type="Rhea" id="RHEA:60373"/>
    </physiologicalReaction>
</comment>
<evidence type="ECO:0000256" key="8">
    <source>
        <dbReference type="ARBA" id="ARBA00044648"/>
    </source>
</evidence>
<comment type="subunit">
    <text evidence="3">Homodimer.</text>
</comment>
<keyword evidence="14" id="KW-0813">Transport</keyword>
<evidence type="ECO:0000256" key="13">
    <source>
        <dbReference type="ARBA" id="ARBA00044780"/>
    </source>
</evidence>
<keyword evidence="4 15" id="KW-0812">Transmembrane</keyword>
<dbReference type="GO" id="GO:0005351">
    <property type="term" value="F:carbohydrate:proton symporter activity"/>
    <property type="evidence" value="ECO:0007669"/>
    <property type="project" value="TreeGrafter"/>
</dbReference>
<evidence type="ECO:0000256" key="3">
    <source>
        <dbReference type="ARBA" id="ARBA00011738"/>
    </source>
</evidence>
<gene>
    <name evidence="17" type="ORF">FCC1311_001422</name>
</gene>
<keyword evidence="5 15" id="KW-1133">Transmembrane helix</keyword>
<evidence type="ECO:0000256" key="1">
    <source>
        <dbReference type="ARBA" id="ARBA00004141"/>
    </source>
</evidence>
<comment type="catalytic activity">
    <reaction evidence="9">
        <text>D-xylose(out) = D-xylose(in)</text>
        <dbReference type="Rhea" id="RHEA:78427"/>
        <dbReference type="ChEBI" id="CHEBI:53455"/>
    </reaction>
    <physiologicalReaction direction="left-to-right" evidence="9">
        <dbReference type="Rhea" id="RHEA:78428"/>
    </physiologicalReaction>
</comment>
<dbReference type="PROSITE" id="PS00216">
    <property type="entry name" value="SUGAR_TRANSPORT_1"/>
    <property type="match status" value="2"/>
</dbReference>
<evidence type="ECO:0000256" key="7">
    <source>
        <dbReference type="ARBA" id="ARBA00044637"/>
    </source>
</evidence>
<feature type="transmembrane region" description="Helical" evidence="15">
    <location>
        <begin position="316"/>
        <end position="337"/>
    </location>
</feature>
<feature type="transmembrane region" description="Helical" evidence="15">
    <location>
        <begin position="227"/>
        <end position="251"/>
    </location>
</feature>
<feature type="transmembrane region" description="Helical" evidence="15">
    <location>
        <begin position="50"/>
        <end position="70"/>
    </location>
</feature>
<feature type="transmembrane region" description="Helical" evidence="15">
    <location>
        <begin position="166"/>
        <end position="189"/>
    </location>
</feature>
<dbReference type="PRINTS" id="PR00171">
    <property type="entry name" value="SUGRTRNSPORT"/>
</dbReference>
<dbReference type="Pfam" id="PF00083">
    <property type="entry name" value="Sugar_tr"/>
    <property type="match status" value="1"/>
</dbReference>
<dbReference type="InterPro" id="IPR005828">
    <property type="entry name" value="MFS_sugar_transport-like"/>
</dbReference>
<feature type="transmembrane region" description="Helical" evidence="15">
    <location>
        <begin position="458"/>
        <end position="482"/>
    </location>
</feature>
<comment type="catalytic activity">
    <reaction evidence="8">
        <text>D-glucose(out) = D-glucose(in)</text>
        <dbReference type="Rhea" id="RHEA:60376"/>
        <dbReference type="ChEBI" id="CHEBI:4167"/>
    </reaction>
    <physiologicalReaction direction="left-to-right" evidence="8">
        <dbReference type="Rhea" id="RHEA:60377"/>
    </physiologicalReaction>
</comment>
<dbReference type="AlphaFoldDB" id="A0A2R5G658"/>
<evidence type="ECO:0000256" key="6">
    <source>
        <dbReference type="ARBA" id="ARBA00023136"/>
    </source>
</evidence>
<dbReference type="InterPro" id="IPR020846">
    <property type="entry name" value="MFS_dom"/>
</dbReference>
<name>A0A2R5G658_9STRA</name>
<evidence type="ECO:0000256" key="14">
    <source>
        <dbReference type="RuleBase" id="RU003346"/>
    </source>
</evidence>
<evidence type="ECO:0000256" key="10">
    <source>
        <dbReference type="ARBA" id="ARBA00044662"/>
    </source>
</evidence>
<dbReference type="NCBIfam" id="TIGR00879">
    <property type="entry name" value="SP"/>
    <property type="match status" value="1"/>
</dbReference>
<comment type="subcellular location">
    <subcellularLocation>
        <location evidence="1">Membrane</location>
        <topology evidence="1">Multi-pass membrane protein</topology>
    </subcellularLocation>
</comment>
<dbReference type="Gene3D" id="1.20.1250.20">
    <property type="entry name" value="MFS general substrate transporter like domains"/>
    <property type="match status" value="1"/>
</dbReference>
<comment type="catalytic activity">
    <reaction evidence="7">
        <text>D-galactose(in) = D-galactose(out)</text>
        <dbReference type="Rhea" id="RHEA:34915"/>
        <dbReference type="ChEBI" id="CHEBI:4139"/>
    </reaction>
    <physiologicalReaction direction="right-to-left" evidence="7">
        <dbReference type="Rhea" id="RHEA:34917"/>
    </physiologicalReaction>
</comment>
<dbReference type="EMBL" id="BEYU01000001">
    <property type="protein sequence ID" value="GBG23923.1"/>
    <property type="molecule type" value="Genomic_DNA"/>
</dbReference>
<protein>
    <recommendedName>
        <fullName evidence="13">Hexose transporter 1</fullName>
    </recommendedName>
</protein>
<evidence type="ECO:0000313" key="17">
    <source>
        <dbReference type="EMBL" id="GBG23923.1"/>
    </source>
</evidence>